<dbReference type="InterPro" id="IPR010730">
    <property type="entry name" value="HET"/>
</dbReference>
<feature type="domain" description="Heterokaryon incompatibility" evidence="2">
    <location>
        <begin position="313"/>
        <end position="499"/>
    </location>
</feature>
<dbReference type="OrthoDB" id="47007at2759"/>
<dbReference type="EMBL" id="FJOG01000016">
    <property type="protein sequence ID" value="CZR60751.1"/>
    <property type="molecule type" value="Genomic_DNA"/>
</dbReference>
<dbReference type="AlphaFoldDB" id="A0A1L7X6V7"/>
<sequence>MDKETSRHDLISYLCSICANIPWIMLMPEDLPAQPHHKSLDTLITSSKICPLCKLVLHAAVSNYRRSLDQPKGEPHWIRFETIGAIDNPATGTVRKITYIKELGKCMVIDESDVCEDNRGGYFTSMKMDWSTDLQFGRTVIIADTGQENHGLMAPVEDEPINLEELRKLVPATYGVWVHGNHWSKSGAANFEESVKDLTLINMVGIGARFGSSGSVFDAINNPTQSLHIRGSALSICTDEDEGPPHIQRRFRELNSDSDTAFLRLERWMEDCGKKHKCPPPLVNPNLPTRVLDVIASDRTVALLETRGQRGRYIALSHSWGTSPRAMATKATVEDLEDGIAISFLPKTFQDAIQITKRLGIRYLWIDCLCIIQDDKQDWEREASTMGDVYMNSYLTISAANSTDSYTGCFPKRKDEPYISSASLSLGYNSAIRVPGPDTCTVGIPRDPDRPTSYLHIWKEWMPGSCSKTMQKSTIGTFGKEFDPIANEPLSSRGWTLQERLLPTRIIHYAKDQIYFECPDAIRSEDGFVFPSVFFNLDFLVRSQLIDQHEHGISKDMISLIPGGDIMQGIRWKWGWLGLVQNYSQRKLTYQQDKLIALAGLARIVAERTGDRYYAGLWAAHFLEDLCWRVYPQEENSFDWKPTKGEVLGNVTKMTEYRAPSWSWASLDAPIRFIALSFPNLLARVVRCSTTTGGTDPYGRVTNGKLVIEGPVYEIFPYQPKVWNHHGIPVEIRFEDDRPTSDGKLYLDYPDEELKFPCYALFLDAAYALVLRTRPGRPAIEEGDLPGRVDHLLKEPISTELVTSNHALRSQKEDPRQKIWVFQAVANTERIGLASFLRGYKNVPREAQDMEPPKKEEGSIKWEDVQKGTRETSWGPITKDDPAVRVTVL</sequence>
<feature type="region of interest" description="Disordered" evidence="1">
    <location>
        <begin position="845"/>
        <end position="879"/>
    </location>
</feature>
<evidence type="ECO:0000256" key="1">
    <source>
        <dbReference type="SAM" id="MobiDB-lite"/>
    </source>
</evidence>
<protein>
    <recommendedName>
        <fullName evidence="2">Heterokaryon incompatibility domain-containing protein</fullName>
    </recommendedName>
</protein>
<dbReference type="PANTHER" id="PTHR33112:SF16">
    <property type="entry name" value="HETEROKARYON INCOMPATIBILITY DOMAIN-CONTAINING PROTEIN"/>
    <property type="match status" value="1"/>
</dbReference>
<organism evidence="3 4">
    <name type="scientific">Phialocephala subalpina</name>
    <dbReference type="NCBI Taxonomy" id="576137"/>
    <lineage>
        <taxon>Eukaryota</taxon>
        <taxon>Fungi</taxon>
        <taxon>Dikarya</taxon>
        <taxon>Ascomycota</taxon>
        <taxon>Pezizomycotina</taxon>
        <taxon>Leotiomycetes</taxon>
        <taxon>Helotiales</taxon>
        <taxon>Mollisiaceae</taxon>
        <taxon>Phialocephala</taxon>
        <taxon>Phialocephala fortinii species complex</taxon>
    </lineage>
</organism>
<dbReference type="Pfam" id="PF06985">
    <property type="entry name" value="HET"/>
    <property type="match status" value="1"/>
</dbReference>
<name>A0A1L7X6V7_9HELO</name>
<keyword evidence="4" id="KW-1185">Reference proteome</keyword>
<evidence type="ECO:0000313" key="3">
    <source>
        <dbReference type="EMBL" id="CZR60751.1"/>
    </source>
</evidence>
<feature type="compositionally biased region" description="Basic and acidic residues" evidence="1">
    <location>
        <begin position="845"/>
        <end position="870"/>
    </location>
</feature>
<gene>
    <name evidence="3" type="ORF">PAC_10647</name>
</gene>
<dbReference type="PANTHER" id="PTHR33112">
    <property type="entry name" value="DOMAIN PROTEIN, PUTATIVE-RELATED"/>
    <property type="match status" value="1"/>
</dbReference>
<accession>A0A1L7X6V7</accession>
<dbReference type="Proteomes" id="UP000184330">
    <property type="component" value="Unassembled WGS sequence"/>
</dbReference>
<reference evidence="3 4" key="1">
    <citation type="submission" date="2016-03" db="EMBL/GenBank/DDBJ databases">
        <authorList>
            <person name="Ploux O."/>
        </authorList>
    </citation>
    <scope>NUCLEOTIDE SEQUENCE [LARGE SCALE GENOMIC DNA]</scope>
    <source>
        <strain evidence="3 4">UAMH 11012</strain>
    </source>
</reference>
<evidence type="ECO:0000313" key="4">
    <source>
        <dbReference type="Proteomes" id="UP000184330"/>
    </source>
</evidence>
<proteinExistence type="predicted"/>
<evidence type="ECO:0000259" key="2">
    <source>
        <dbReference type="Pfam" id="PF06985"/>
    </source>
</evidence>